<sequence length="612" mass="71172">MDTNKKSLESPFRWNIDKKLACSYDEAEEPSTPFDEQPVLCLMKSILITYCRAMQENFDGALDNLNKTNAIWNQFDHSQQCSDGVSLKILQHVVKATEFDLYSLIKKDTNAQIVINDIVDSKTFTSDVELSSLEGVKSLIFSSFHFSGHEFAIKYADRAISNYAKCALWYYVLGKNLRHRRRNQNGKLEPSKEEMDAFLKCSQLSDEPFYSIQVAQMYRENKMYDISQKIYESIYEKKPSGITINLRIARAFIQAKEFVQAEKCLDNVEKQSPNNSMFLHYKGLYYEKQKNWREAAKFFKKASECGNFKPDIQYAQAMKRVNKNFDVLKHLLSIQSKYENSLVISQQLLLHIGLQLYFKKDIKNALINLLQAIQLDQNSEQLEGFWDTFASPKWIKYNIFDLISDTLLPLFHEQHHNRIPSYMQATIRSLKNLCAMHKEKNNNEITKSLKAITKIELGDVTPHNIKQLKLLNQVVFPVSYNEKFYKDVLEAGELAKLAYYNDIVVGAVCCRVDTSENSRRLYIMTLGCLYPYRRLGIGTVMFQHVINYIEKDGNFDSIFLHVQISNEGAINFYKKFGFEIVETKKHYYKRIEPADAYVLQKTLRPQQQSSAQ</sequence>
<protein>
    <submittedName>
        <fullName evidence="1">Uncharacterized protein</fullName>
    </submittedName>
</protein>
<comment type="caution">
    <text evidence="1">The sequence shown here is derived from an EMBL/GenBank/DDBJ whole genome shotgun (WGS) entry which is preliminary data.</text>
</comment>
<accession>A0ACC2PUG5</accession>
<proteinExistence type="predicted"/>
<organism evidence="1 2">
    <name type="scientific">Eretmocerus hayati</name>
    <dbReference type="NCBI Taxonomy" id="131215"/>
    <lineage>
        <taxon>Eukaryota</taxon>
        <taxon>Metazoa</taxon>
        <taxon>Ecdysozoa</taxon>
        <taxon>Arthropoda</taxon>
        <taxon>Hexapoda</taxon>
        <taxon>Insecta</taxon>
        <taxon>Pterygota</taxon>
        <taxon>Neoptera</taxon>
        <taxon>Endopterygota</taxon>
        <taxon>Hymenoptera</taxon>
        <taxon>Apocrita</taxon>
        <taxon>Proctotrupomorpha</taxon>
        <taxon>Chalcidoidea</taxon>
        <taxon>Aphelinidae</taxon>
        <taxon>Aphelininae</taxon>
        <taxon>Eretmocerus</taxon>
    </lineage>
</organism>
<name>A0ACC2PUG5_9HYME</name>
<evidence type="ECO:0000313" key="2">
    <source>
        <dbReference type="Proteomes" id="UP001239111"/>
    </source>
</evidence>
<evidence type="ECO:0000313" key="1">
    <source>
        <dbReference type="EMBL" id="KAJ8687128.1"/>
    </source>
</evidence>
<dbReference type="Proteomes" id="UP001239111">
    <property type="component" value="Chromosome 1"/>
</dbReference>
<dbReference type="EMBL" id="CM056741">
    <property type="protein sequence ID" value="KAJ8687128.1"/>
    <property type="molecule type" value="Genomic_DNA"/>
</dbReference>
<gene>
    <name evidence="1" type="ORF">QAD02_022922</name>
</gene>
<reference evidence="1" key="1">
    <citation type="submission" date="2023-04" db="EMBL/GenBank/DDBJ databases">
        <title>A chromosome-level genome assembly of the parasitoid wasp Eretmocerus hayati.</title>
        <authorList>
            <person name="Zhong Y."/>
            <person name="Liu S."/>
            <person name="Liu Y."/>
        </authorList>
    </citation>
    <scope>NUCLEOTIDE SEQUENCE</scope>
    <source>
        <strain evidence="1">ZJU_SS_LIU_2023</strain>
    </source>
</reference>
<keyword evidence="2" id="KW-1185">Reference proteome</keyword>